<feature type="compositionally biased region" description="Polar residues" evidence="20">
    <location>
        <begin position="567"/>
        <end position="579"/>
    </location>
</feature>
<feature type="disulfide bond" evidence="17">
    <location>
        <begin position="419"/>
        <end position="428"/>
    </location>
</feature>
<feature type="domain" description="EGF-like" evidence="21">
    <location>
        <begin position="431"/>
        <end position="467"/>
    </location>
</feature>
<keyword evidence="2 19" id="KW-0217">Developmental protein</keyword>
<comment type="function">
    <text evidence="19">Putative Notch ligand involved in the mediation of Notch signaling.</text>
</comment>
<dbReference type="InterPro" id="IPR001774">
    <property type="entry name" value="DSL"/>
</dbReference>
<evidence type="ECO:0000256" key="6">
    <source>
        <dbReference type="ARBA" id="ARBA00022737"/>
    </source>
</evidence>
<dbReference type="Pfam" id="PF12661">
    <property type="entry name" value="hEGF"/>
    <property type="match status" value="3"/>
</dbReference>
<evidence type="ECO:0000256" key="7">
    <source>
        <dbReference type="ARBA" id="ARBA00022782"/>
    </source>
</evidence>
<dbReference type="GO" id="GO:0005737">
    <property type="term" value="C:cytoplasm"/>
    <property type="evidence" value="ECO:0007669"/>
    <property type="project" value="UniProtKB-ARBA"/>
</dbReference>
<feature type="disulfide bond" evidence="17">
    <location>
        <begin position="304"/>
        <end position="313"/>
    </location>
</feature>
<dbReference type="GeneTree" id="ENSGT00940000159781"/>
<keyword evidence="3 17" id="KW-0245">EGF-like domain</keyword>
<dbReference type="FunFam" id="2.10.25.10:FF:000064">
    <property type="entry name" value="Delta-like protein"/>
    <property type="match status" value="1"/>
</dbReference>
<evidence type="ECO:0000256" key="20">
    <source>
        <dbReference type="SAM" id="MobiDB-lite"/>
    </source>
</evidence>
<dbReference type="PANTHER" id="PTHR24049">
    <property type="entry name" value="CRUMBS FAMILY MEMBER"/>
    <property type="match status" value="1"/>
</dbReference>
<dbReference type="SUPFAM" id="SSF57196">
    <property type="entry name" value="EGF/Laminin"/>
    <property type="match status" value="2"/>
</dbReference>
<keyword evidence="13 19" id="KW-0472">Membrane</keyword>
<evidence type="ECO:0000256" key="3">
    <source>
        <dbReference type="ARBA" id="ARBA00022536"/>
    </source>
</evidence>
<dbReference type="STRING" id="1676925.ENSPKIP00000027054"/>
<evidence type="ECO:0000256" key="5">
    <source>
        <dbReference type="ARBA" id="ARBA00022729"/>
    </source>
</evidence>
<evidence type="ECO:0000256" key="2">
    <source>
        <dbReference type="ARBA" id="ARBA00022473"/>
    </source>
</evidence>
<proteinExistence type="predicted"/>
<keyword evidence="10" id="KW-0524">Neurogenesis</keyword>
<evidence type="ECO:0000259" key="22">
    <source>
        <dbReference type="PROSITE" id="PS51051"/>
    </source>
</evidence>
<dbReference type="FunFam" id="2.10.25.10:FF:000018">
    <property type="entry name" value="Delta-like 1"/>
    <property type="match status" value="1"/>
</dbReference>
<keyword evidence="11" id="KW-0914">Notch signaling pathway</keyword>
<evidence type="ECO:0000256" key="15">
    <source>
        <dbReference type="ARBA" id="ARBA00023180"/>
    </source>
</evidence>
<feature type="domain" description="EGF-like" evidence="21">
    <location>
        <begin position="316"/>
        <end position="352"/>
    </location>
</feature>
<dbReference type="FunFam" id="2.10.25.10:FF:000434">
    <property type="entry name" value="Predicted protein"/>
    <property type="match status" value="1"/>
</dbReference>
<evidence type="ECO:0000256" key="4">
    <source>
        <dbReference type="ARBA" id="ARBA00022692"/>
    </source>
</evidence>
<dbReference type="GO" id="GO:0048646">
    <property type="term" value="P:anatomical structure formation involved in morphogenesis"/>
    <property type="evidence" value="ECO:0007669"/>
    <property type="project" value="UniProtKB-ARBA"/>
</dbReference>
<feature type="domain" description="EGF-like" evidence="21">
    <location>
        <begin position="276"/>
        <end position="314"/>
    </location>
</feature>
<dbReference type="GO" id="GO:0032991">
    <property type="term" value="C:protein-containing complex"/>
    <property type="evidence" value="ECO:0007669"/>
    <property type="project" value="TreeGrafter"/>
</dbReference>
<dbReference type="Pfam" id="PF07657">
    <property type="entry name" value="MNNL"/>
    <property type="match status" value="1"/>
</dbReference>
<feature type="region of interest" description="Disordered" evidence="20">
    <location>
        <begin position="567"/>
        <end position="589"/>
    </location>
</feature>
<evidence type="ECO:0000256" key="18">
    <source>
        <dbReference type="PROSITE-ProRule" id="PRU00377"/>
    </source>
</evidence>
<dbReference type="GO" id="GO:0035282">
    <property type="term" value="P:segmentation"/>
    <property type="evidence" value="ECO:0007669"/>
    <property type="project" value="UniProtKB-ARBA"/>
</dbReference>
<dbReference type="InterPro" id="IPR018097">
    <property type="entry name" value="EGF_Ca-bd_CS"/>
</dbReference>
<evidence type="ECO:0000256" key="9">
    <source>
        <dbReference type="ARBA" id="ARBA00022843"/>
    </source>
</evidence>
<feature type="disulfide bond" evidence="17">
    <location>
        <begin position="457"/>
        <end position="466"/>
    </location>
</feature>
<dbReference type="GO" id="GO:0007157">
    <property type="term" value="P:heterophilic cell-cell adhesion via plasma membrane cell adhesion molecules"/>
    <property type="evidence" value="ECO:0007669"/>
    <property type="project" value="TreeGrafter"/>
</dbReference>
<dbReference type="GO" id="GO:0005886">
    <property type="term" value="C:plasma membrane"/>
    <property type="evidence" value="ECO:0007669"/>
    <property type="project" value="UniProtKB-ARBA"/>
</dbReference>
<keyword evidence="9" id="KW-0832">Ubl conjugation</keyword>
<keyword evidence="15" id="KW-0325">Glycoprotein</keyword>
<keyword evidence="5 19" id="KW-0732">Signal</keyword>
<dbReference type="PROSITE" id="PS00022">
    <property type="entry name" value="EGF_1"/>
    <property type="match status" value="8"/>
</dbReference>
<dbReference type="Gene3D" id="2.10.25.140">
    <property type="match status" value="1"/>
</dbReference>
<dbReference type="GO" id="GO:0048468">
    <property type="term" value="P:cell development"/>
    <property type="evidence" value="ECO:0007669"/>
    <property type="project" value="UniProtKB-ARBA"/>
</dbReference>
<dbReference type="Pfam" id="PF21700">
    <property type="entry name" value="EGF_DL_JAG"/>
    <property type="match status" value="1"/>
</dbReference>
<dbReference type="GO" id="GO:0050793">
    <property type="term" value="P:regulation of developmental process"/>
    <property type="evidence" value="ECO:0007669"/>
    <property type="project" value="UniProtKB-ARBA"/>
</dbReference>
<dbReference type="GO" id="GO:0045197">
    <property type="term" value="P:establishment or maintenance of epithelial cell apical/basal polarity"/>
    <property type="evidence" value="ECO:0007669"/>
    <property type="project" value="TreeGrafter"/>
</dbReference>
<keyword evidence="6 19" id="KW-0677">Repeat</keyword>
<evidence type="ECO:0000256" key="13">
    <source>
        <dbReference type="ARBA" id="ARBA00023136"/>
    </source>
</evidence>
<name>A0A3B3S8E7_9TELE</name>
<reference evidence="23" key="2">
    <citation type="submission" date="2025-09" db="UniProtKB">
        <authorList>
            <consortium name="Ensembl"/>
        </authorList>
    </citation>
    <scope>IDENTIFICATION</scope>
</reference>
<evidence type="ECO:0000256" key="19">
    <source>
        <dbReference type="RuleBase" id="RU280815"/>
    </source>
</evidence>
<dbReference type="SMART" id="SM00179">
    <property type="entry name" value="EGF_CA"/>
    <property type="match status" value="6"/>
</dbReference>
<dbReference type="PANTHER" id="PTHR24049:SF38">
    <property type="entry name" value="DELTA-LIKE PROTEIN"/>
    <property type="match status" value="1"/>
</dbReference>
<evidence type="ECO:0000256" key="12">
    <source>
        <dbReference type="ARBA" id="ARBA00022989"/>
    </source>
</evidence>
<dbReference type="FunFam" id="2.10.25.10:FF:000061">
    <property type="entry name" value="Delta-like protein"/>
    <property type="match status" value="1"/>
</dbReference>
<dbReference type="InterPro" id="IPR051022">
    <property type="entry name" value="Notch_Cell-Fate_Det"/>
</dbReference>
<dbReference type="SMART" id="SM00181">
    <property type="entry name" value="EGF"/>
    <property type="match status" value="8"/>
</dbReference>
<evidence type="ECO:0000259" key="21">
    <source>
        <dbReference type="PROSITE" id="PS50026"/>
    </source>
</evidence>
<dbReference type="PROSITE" id="PS01187">
    <property type="entry name" value="EGF_CA"/>
    <property type="match status" value="1"/>
</dbReference>
<feature type="disulfide bond" evidence="18">
    <location>
        <begin position="167"/>
        <end position="176"/>
    </location>
</feature>
<dbReference type="GO" id="GO:0007219">
    <property type="term" value="P:Notch signaling pathway"/>
    <property type="evidence" value="ECO:0007669"/>
    <property type="project" value="UniProtKB-KW"/>
</dbReference>
<dbReference type="GO" id="GO:0007498">
    <property type="term" value="P:mesoderm development"/>
    <property type="evidence" value="ECO:0007669"/>
    <property type="project" value="UniProtKB-ARBA"/>
</dbReference>
<dbReference type="GO" id="GO:0043009">
    <property type="term" value="P:chordate embryonic development"/>
    <property type="evidence" value="ECO:0007669"/>
    <property type="project" value="UniProtKB-ARBA"/>
</dbReference>
<dbReference type="InterPro" id="IPR000152">
    <property type="entry name" value="EGF-type_Asp/Asn_hydroxyl_site"/>
</dbReference>
<dbReference type="InterPro" id="IPR001881">
    <property type="entry name" value="EGF-like_Ca-bd_dom"/>
</dbReference>
<evidence type="ECO:0000256" key="16">
    <source>
        <dbReference type="ARBA" id="ARBA00062184"/>
    </source>
</evidence>
<keyword evidence="12 19" id="KW-1133">Transmembrane helix</keyword>
<accession>A0A3B3S8E7</accession>
<protein>
    <recommendedName>
        <fullName evidence="19">Delta-like protein</fullName>
    </recommendedName>
</protein>
<dbReference type="InterPro" id="IPR000742">
    <property type="entry name" value="EGF"/>
</dbReference>
<dbReference type="InterPro" id="IPR009030">
    <property type="entry name" value="Growth_fac_rcpt_cys_sf"/>
</dbReference>
<keyword evidence="7" id="KW-0221">Differentiation</keyword>
<dbReference type="CDD" id="cd00054">
    <property type="entry name" value="EGF_CA"/>
    <property type="match status" value="5"/>
</dbReference>
<evidence type="ECO:0000313" key="23">
    <source>
        <dbReference type="Ensembl" id="ENSPKIP00000027054.1"/>
    </source>
</evidence>
<feature type="domain" description="EGF-like" evidence="21">
    <location>
        <begin position="393"/>
        <end position="429"/>
    </location>
</feature>
<dbReference type="GO" id="GO:0005509">
    <property type="term" value="F:calcium ion binding"/>
    <property type="evidence" value="ECO:0007669"/>
    <property type="project" value="InterPro"/>
</dbReference>
<comment type="subcellular location">
    <subcellularLocation>
        <location evidence="1 19">Membrane</location>
        <topology evidence="1 19">Single-pass type I membrane protein</topology>
    </subcellularLocation>
</comment>
<reference evidence="23" key="1">
    <citation type="submission" date="2025-08" db="UniProtKB">
        <authorList>
            <consortium name="Ensembl"/>
        </authorList>
    </citation>
    <scope>IDENTIFICATION</scope>
</reference>
<dbReference type="GO" id="GO:0060429">
    <property type="term" value="P:epithelium development"/>
    <property type="evidence" value="ECO:0007669"/>
    <property type="project" value="UniProtKB-ARBA"/>
</dbReference>
<dbReference type="FunFam" id="2.10.25.10:FF:000143">
    <property type="entry name" value="Protein crumbs 1"/>
    <property type="match status" value="1"/>
</dbReference>
<dbReference type="SMART" id="SM00051">
    <property type="entry name" value="DSL"/>
    <property type="match status" value="1"/>
</dbReference>
<dbReference type="SUPFAM" id="SSF57184">
    <property type="entry name" value="Growth factor receptor domain"/>
    <property type="match status" value="1"/>
</dbReference>
<dbReference type="PROSITE" id="PS51051">
    <property type="entry name" value="DSL"/>
    <property type="match status" value="1"/>
</dbReference>
<evidence type="ECO:0000256" key="1">
    <source>
        <dbReference type="ARBA" id="ARBA00004479"/>
    </source>
</evidence>
<dbReference type="InterPro" id="IPR013032">
    <property type="entry name" value="EGF-like_CS"/>
</dbReference>
<dbReference type="PROSITE" id="PS50026">
    <property type="entry name" value="EGF_3"/>
    <property type="match status" value="6"/>
</dbReference>
<dbReference type="InterPro" id="IPR011651">
    <property type="entry name" value="Notch_ligand_N"/>
</dbReference>
<dbReference type="Gene3D" id="2.10.25.10">
    <property type="entry name" value="Laminin"/>
    <property type="match status" value="7"/>
</dbReference>
<dbReference type="Ensembl" id="ENSPKIT00000007818.1">
    <property type="protein sequence ID" value="ENSPKIP00000027054.1"/>
    <property type="gene ID" value="ENSPKIG00000009254.1"/>
</dbReference>
<dbReference type="Pfam" id="PF00008">
    <property type="entry name" value="EGF"/>
    <property type="match status" value="2"/>
</dbReference>
<dbReference type="GO" id="GO:0021514">
    <property type="term" value="P:ventral spinal cord interneuron differentiation"/>
    <property type="evidence" value="ECO:0007669"/>
    <property type="project" value="UniProtKB-ARBA"/>
</dbReference>
<dbReference type="PROSITE" id="PS00010">
    <property type="entry name" value="ASX_HYDROXYL"/>
    <property type="match status" value="3"/>
</dbReference>
<feature type="disulfide bond" evidence="17">
    <location>
        <begin position="495"/>
        <end position="504"/>
    </location>
</feature>
<feature type="disulfide bond" evidence="18">
    <location>
        <begin position="180"/>
        <end position="192"/>
    </location>
</feature>
<evidence type="ECO:0000256" key="8">
    <source>
        <dbReference type="ARBA" id="ARBA00022837"/>
    </source>
</evidence>
<dbReference type="GO" id="GO:0060485">
    <property type="term" value="P:mesenchyme development"/>
    <property type="evidence" value="ECO:0007669"/>
    <property type="project" value="UniProtKB-ARBA"/>
</dbReference>
<keyword evidence="8" id="KW-0106">Calcium</keyword>
<organism evidence="23 24">
    <name type="scientific">Paramormyrops kingsleyae</name>
    <dbReference type="NCBI Taxonomy" id="1676925"/>
    <lineage>
        <taxon>Eukaryota</taxon>
        <taxon>Metazoa</taxon>
        <taxon>Chordata</taxon>
        <taxon>Craniata</taxon>
        <taxon>Vertebrata</taxon>
        <taxon>Euteleostomi</taxon>
        <taxon>Actinopterygii</taxon>
        <taxon>Neopterygii</taxon>
        <taxon>Teleostei</taxon>
        <taxon>Osteoglossocephala</taxon>
        <taxon>Osteoglossomorpha</taxon>
        <taxon>Osteoglossiformes</taxon>
        <taxon>Mormyridae</taxon>
        <taxon>Paramormyrops</taxon>
    </lineage>
</organism>
<sequence length="666" mass="72959">MILTVLCVCLSSGGFELMLQEFLNKRSHARCCRGALASVIQPCECKTLFRICLKHYQSSVSPEPPCTYGSTVTPVLGSNSFQFPQSAPDHSFTNPVRFPVSFTWPGTFSLIIDAFHTGSTDDPATESLEHLISRMIIQRHLAAGEEWTQDVHTAAGTELGYSYRFVCDEHYYGEGCSVFCRSRDDAFGHFTCGDRGDVLCSPGWRGQYCTQAICLPGCEEEHGFCEKPGECKCRVGFTGRYCDECIRYPGCLHGTCHQPWQCNCQEGWGGLFCNQDLNYCTHHKPCMNGATCTNTGQGSYTCTCKARFSGTVCDIEIDKCVDGPCKNGGTCTNTEDSYNCSCAPGYYGSNCELRTTTCTDDTCFNGGHCAGNPDGGYYCQCLGGYVGFNCDKKINHCASSPCVNGALCVDLVNSYLCQCIEGFTGLHCEENVNECSNYPCQNGGTCHDEINGYSCSCLPGYEGNNCNISVSKCKYNLCQNGGTCHERDGHYVCTCMHGYAGRNCQFLFMEQLGIKGAKKLLEEAEKEGIPWKAICSGVMLLLVPLTGFAVLVVRKYVKVHPRSKNYNGKTMNNLTTSSPRGEELSASTRGAPHVKNTNVKMDLYGDNGKQVHCLQVDYNLVYNSKSGDKMRVEVEKSLECASVDCDIDAKQRKSLKSDSSIVCSGV</sequence>
<feature type="domain" description="DSL" evidence="22">
    <location>
        <begin position="165"/>
        <end position="209"/>
    </location>
</feature>
<feature type="disulfide bond" evidence="18">
    <location>
        <begin position="200"/>
        <end position="209"/>
    </location>
</feature>
<keyword evidence="24" id="KW-1185">Reference proteome</keyword>
<keyword evidence="4 19" id="KW-0812">Transmembrane</keyword>
<feature type="disulfide bond" evidence="17">
    <location>
        <begin position="381"/>
        <end position="390"/>
    </location>
</feature>
<evidence type="ECO:0000256" key="14">
    <source>
        <dbReference type="ARBA" id="ARBA00023157"/>
    </source>
</evidence>
<dbReference type="PROSITE" id="PS01186">
    <property type="entry name" value="EGF_2"/>
    <property type="match status" value="6"/>
</dbReference>
<evidence type="ECO:0000256" key="10">
    <source>
        <dbReference type="ARBA" id="ARBA00022902"/>
    </source>
</evidence>
<comment type="subunit">
    <text evidence="16">Interacts with mib.</text>
</comment>
<evidence type="ECO:0000313" key="24">
    <source>
        <dbReference type="Proteomes" id="UP000261540"/>
    </source>
</evidence>
<feature type="domain" description="EGF-like" evidence="21">
    <location>
        <begin position="354"/>
        <end position="391"/>
    </location>
</feature>
<dbReference type="Gene3D" id="2.60.40.3510">
    <property type="match status" value="1"/>
</dbReference>
<evidence type="ECO:0000256" key="17">
    <source>
        <dbReference type="PROSITE-ProRule" id="PRU00076"/>
    </source>
</evidence>
<dbReference type="GO" id="GO:0048863">
    <property type="term" value="P:stem cell differentiation"/>
    <property type="evidence" value="ECO:0007669"/>
    <property type="project" value="UniProtKB-ARBA"/>
</dbReference>
<dbReference type="Proteomes" id="UP000261540">
    <property type="component" value="Unplaced"/>
</dbReference>
<feature type="disulfide bond" evidence="17">
    <location>
        <begin position="342"/>
        <end position="351"/>
    </location>
</feature>
<keyword evidence="14 17" id="KW-1015">Disulfide bond</keyword>
<dbReference type="Pfam" id="PF01414">
    <property type="entry name" value="DSL"/>
    <property type="match status" value="1"/>
</dbReference>
<dbReference type="FunFam" id="2.10.25.10:FF:000012">
    <property type="entry name" value="Delta-like protein"/>
    <property type="match status" value="1"/>
</dbReference>
<dbReference type="AlphaFoldDB" id="A0A3B3S8E7"/>
<evidence type="ECO:0000256" key="11">
    <source>
        <dbReference type="ARBA" id="ARBA00022976"/>
    </source>
</evidence>
<dbReference type="GO" id="GO:0009952">
    <property type="term" value="P:anterior/posterior pattern specification"/>
    <property type="evidence" value="ECO:0007669"/>
    <property type="project" value="UniProtKB-ARBA"/>
</dbReference>
<dbReference type="FunFam" id="2.60.40.3510:FF:000002">
    <property type="entry name" value="Delta-like protein"/>
    <property type="match status" value="1"/>
</dbReference>
<dbReference type="FunFam" id="2.10.25.140:FF:000001">
    <property type="entry name" value="Delta-like protein"/>
    <property type="match status" value="1"/>
</dbReference>
<feature type="domain" description="EGF-like" evidence="21">
    <location>
        <begin position="469"/>
        <end position="505"/>
    </location>
</feature>
<comment type="caution">
    <text evidence="17">Lacks conserved residue(s) required for the propagation of feature annotation.</text>
</comment>
<dbReference type="PRINTS" id="PR00010">
    <property type="entry name" value="EGFBLOOD"/>
</dbReference>
<dbReference type="GO" id="GO:0046331">
    <property type="term" value="P:lateral inhibition"/>
    <property type="evidence" value="ECO:0007669"/>
    <property type="project" value="UniProtKB-ARBA"/>
</dbReference>